<organism evidence="2 3">
    <name type="scientific">Brachionus plicatilis</name>
    <name type="common">Marine rotifer</name>
    <name type="synonym">Brachionus muelleri</name>
    <dbReference type="NCBI Taxonomy" id="10195"/>
    <lineage>
        <taxon>Eukaryota</taxon>
        <taxon>Metazoa</taxon>
        <taxon>Spiralia</taxon>
        <taxon>Gnathifera</taxon>
        <taxon>Rotifera</taxon>
        <taxon>Eurotatoria</taxon>
        <taxon>Monogononta</taxon>
        <taxon>Pseudotrocha</taxon>
        <taxon>Ploima</taxon>
        <taxon>Brachionidae</taxon>
        <taxon>Brachionus</taxon>
    </lineage>
</organism>
<reference evidence="2 3" key="1">
    <citation type="journal article" date="2018" name="Sci. Rep.">
        <title>Genomic signatures of local adaptation to the degree of environmental predictability in rotifers.</title>
        <authorList>
            <person name="Franch-Gras L."/>
            <person name="Hahn C."/>
            <person name="Garcia-Roger E.M."/>
            <person name="Carmona M.J."/>
            <person name="Serra M."/>
            <person name="Gomez A."/>
        </authorList>
    </citation>
    <scope>NUCLEOTIDE SEQUENCE [LARGE SCALE GENOMIC DNA]</scope>
    <source>
        <strain evidence="2">HYR1</strain>
    </source>
</reference>
<name>A0A3M7T4Z2_BRAPC</name>
<sequence>MILFLFCFFLFSLFRIRELISTKSKERSTEVQEKFSNSLFGFSEMYSELIIVNLMKYIDTDFDNNYMGEILLKKQIFEKLIFCTLVALFLIKKFCIFKF</sequence>
<comment type="caution">
    <text evidence="2">The sequence shown here is derived from an EMBL/GenBank/DDBJ whole genome shotgun (WGS) entry which is preliminary data.</text>
</comment>
<dbReference type="Proteomes" id="UP000276133">
    <property type="component" value="Unassembled WGS sequence"/>
</dbReference>
<evidence type="ECO:0000313" key="3">
    <source>
        <dbReference type="Proteomes" id="UP000276133"/>
    </source>
</evidence>
<keyword evidence="1" id="KW-0732">Signal</keyword>
<evidence type="ECO:0000256" key="1">
    <source>
        <dbReference type="SAM" id="SignalP"/>
    </source>
</evidence>
<protein>
    <submittedName>
        <fullName evidence="2">Uncharacterized protein</fullName>
    </submittedName>
</protein>
<proteinExistence type="predicted"/>
<accession>A0A3M7T4Z2</accession>
<gene>
    <name evidence="2" type="ORF">BpHYR1_008538</name>
</gene>
<evidence type="ECO:0000313" key="2">
    <source>
        <dbReference type="EMBL" id="RNA43025.1"/>
    </source>
</evidence>
<dbReference type="EMBL" id="REGN01000289">
    <property type="protein sequence ID" value="RNA43025.1"/>
    <property type="molecule type" value="Genomic_DNA"/>
</dbReference>
<feature type="chain" id="PRO_5018042344" evidence="1">
    <location>
        <begin position="22"/>
        <end position="99"/>
    </location>
</feature>
<dbReference type="AlphaFoldDB" id="A0A3M7T4Z2"/>
<feature type="signal peptide" evidence="1">
    <location>
        <begin position="1"/>
        <end position="21"/>
    </location>
</feature>
<keyword evidence="3" id="KW-1185">Reference proteome</keyword>